<evidence type="ECO:0000313" key="1">
    <source>
        <dbReference type="EMBL" id="MDH6284956.1"/>
    </source>
</evidence>
<sequence>MLAVRLELATAPSPGDPESTTRDEIARQSSTLLRAVAHSEVGRRPYLSREGRPWWPTVLRGDGWSARFSAERPMTGHVQVRGILIAQEYGADEVRGLVTRVQVITTTWRPSDTDPQRHEQVPGSLRFTDVDEAPHTWYSTKAVPGSEHVVRRDGALVDLDLDVPPADPRPRVVAGALAAHDRDLWVFDRELPLLAHVHDAFGVRMITEHILPLPIVDPDQCRCVVADGTGCWVAGPDGVYRASLCPDGDVDVTCLDDQSAVQIALCDGVLLAVGNTEHRMRRDPKSGHLAPLEVPERPARILVPGRGPTPVDLPTGTVDAVTATDVGFVLLLTVSLSGPAPFSRRLVSITTDGAVRVGPILDLDSNLSAASLSPNPLRLCTRKTVYRVLDDLTVEPIRPVSHHGLRMGLIGDRLWTVTYRPRGIGRRGWWPGTGPCDLPPREAGQWLFVLLDRDSDRPTVVLPTTSPLTRPSATADGTVWLADGDLRALRPDGAVENVDLTPTGTPDLA</sequence>
<accession>A0ABT6MKV1</accession>
<name>A0ABT6MKV1_9NOCA</name>
<dbReference type="Proteomes" id="UP001160334">
    <property type="component" value="Unassembled WGS sequence"/>
</dbReference>
<reference evidence="1 2" key="1">
    <citation type="submission" date="2023-04" db="EMBL/GenBank/DDBJ databases">
        <title>Forest soil microbial communities from Buena Vista Peninsula, Colon Province, Panama.</title>
        <authorList>
            <person name="Bouskill N."/>
        </authorList>
    </citation>
    <scope>NUCLEOTIDE SEQUENCE [LARGE SCALE GENOMIC DNA]</scope>
    <source>
        <strain evidence="1 2">CFH S0262</strain>
    </source>
</reference>
<dbReference type="EMBL" id="JARXVC010000031">
    <property type="protein sequence ID" value="MDH6284956.1"/>
    <property type="molecule type" value="Genomic_DNA"/>
</dbReference>
<evidence type="ECO:0000313" key="2">
    <source>
        <dbReference type="Proteomes" id="UP001160334"/>
    </source>
</evidence>
<gene>
    <name evidence="1" type="ORF">M2280_006220</name>
</gene>
<comment type="caution">
    <text evidence="1">The sequence shown here is derived from an EMBL/GenBank/DDBJ whole genome shotgun (WGS) entry which is preliminary data.</text>
</comment>
<protein>
    <submittedName>
        <fullName evidence="1">Uncharacterized protein</fullName>
    </submittedName>
</protein>
<organism evidence="1 2">
    <name type="scientific">Prescottella agglutinans</name>
    <dbReference type="NCBI Taxonomy" id="1644129"/>
    <lineage>
        <taxon>Bacteria</taxon>
        <taxon>Bacillati</taxon>
        <taxon>Actinomycetota</taxon>
        <taxon>Actinomycetes</taxon>
        <taxon>Mycobacteriales</taxon>
        <taxon>Nocardiaceae</taxon>
        <taxon>Prescottella</taxon>
    </lineage>
</organism>
<proteinExistence type="predicted"/>
<keyword evidence="2" id="KW-1185">Reference proteome</keyword>